<evidence type="ECO:0000313" key="2">
    <source>
        <dbReference type="Proteomes" id="UP001377168"/>
    </source>
</evidence>
<comment type="caution">
    <text evidence="1">The sequence shown here is derived from an EMBL/GenBank/DDBJ whole genome shotgun (WGS) entry which is preliminary data.</text>
</comment>
<keyword evidence="2" id="KW-1185">Reference proteome</keyword>
<reference evidence="1" key="1">
    <citation type="submission" date="2024-03" db="EMBL/GenBank/DDBJ databases">
        <title>Novel Streptomyces species of biotechnological and ecological value are a feature of Machair soil.</title>
        <authorList>
            <person name="Prole J.R."/>
            <person name="Goodfellow M."/>
            <person name="Allenby N."/>
            <person name="Ward A.C."/>
        </authorList>
    </citation>
    <scope>NUCLEOTIDE SEQUENCE</scope>
    <source>
        <strain evidence="1">MS2.AVA.5</strain>
    </source>
</reference>
<sequence>MVGMQSDGSARGPGRPREERVTGAVLSAVVDMVHEQGIAAVTMDAVAARAGVSKPAIYRRWPTKQDLIIAAAETRIGILSVPDLGDFRAELRFVLTARLEAYRLPGTDRLIAGLIGAAAETGAVRGQYAEYTERITSETRRILERGIARGDVSPDTDVRAAATLVAAPLIFRLIGEQEMPDARFVDNLVDLVTRAVGPAG</sequence>
<organism evidence="1 2">
    <name type="scientific">Streptomyces achmelvichensis</name>
    <dbReference type="NCBI Taxonomy" id="3134111"/>
    <lineage>
        <taxon>Bacteria</taxon>
        <taxon>Bacillati</taxon>
        <taxon>Actinomycetota</taxon>
        <taxon>Actinomycetes</taxon>
        <taxon>Kitasatosporales</taxon>
        <taxon>Streptomycetaceae</taxon>
        <taxon>Streptomyces</taxon>
    </lineage>
</organism>
<evidence type="ECO:0000313" key="1">
    <source>
        <dbReference type="EMBL" id="MEJ8632757.1"/>
    </source>
</evidence>
<gene>
    <name evidence="1" type="ORF">WKI67_05040</name>
</gene>
<proteinExistence type="predicted"/>
<dbReference type="EMBL" id="JBBKAJ010000022">
    <property type="protein sequence ID" value="MEJ8632757.1"/>
    <property type="molecule type" value="Genomic_DNA"/>
</dbReference>
<protein>
    <submittedName>
        <fullName evidence="1">TetR/AcrR family transcriptional regulator</fullName>
    </submittedName>
</protein>
<name>A0ACC6PP81_9ACTN</name>
<accession>A0ACC6PP81</accession>
<dbReference type="Proteomes" id="UP001377168">
    <property type="component" value="Unassembled WGS sequence"/>
</dbReference>